<dbReference type="EMBL" id="JANPWB010000009">
    <property type="protein sequence ID" value="KAJ1157502.1"/>
    <property type="molecule type" value="Genomic_DNA"/>
</dbReference>
<reference evidence="1" key="1">
    <citation type="journal article" date="2022" name="bioRxiv">
        <title>Sequencing and chromosome-scale assembly of the giantPleurodeles waltlgenome.</title>
        <authorList>
            <person name="Brown T."/>
            <person name="Elewa A."/>
            <person name="Iarovenko S."/>
            <person name="Subramanian E."/>
            <person name="Araus A.J."/>
            <person name="Petzold A."/>
            <person name="Susuki M."/>
            <person name="Suzuki K.-i.T."/>
            <person name="Hayashi T."/>
            <person name="Toyoda A."/>
            <person name="Oliveira C."/>
            <person name="Osipova E."/>
            <person name="Leigh N.D."/>
            <person name="Simon A."/>
            <person name="Yun M.H."/>
        </authorList>
    </citation>
    <scope>NUCLEOTIDE SEQUENCE</scope>
    <source>
        <strain evidence="1">20211129_DDA</strain>
        <tissue evidence="1">Liver</tissue>
    </source>
</reference>
<proteinExistence type="predicted"/>
<dbReference type="Proteomes" id="UP001066276">
    <property type="component" value="Chromosome 5"/>
</dbReference>
<comment type="caution">
    <text evidence="1">The sequence shown here is derived from an EMBL/GenBank/DDBJ whole genome shotgun (WGS) entry which is preliminary data.</text>
</comment>
<evidence type="ECO:0000313" key="2">
    <source>
        <dbReference type="Proteomes" id="UP001066276"/>
    </source>
</evidence>
<keyword evidence="2" id="KW-1185">Reference proteome</keyword>
<dbReference type="AlphaFoldDB" id="A0AAV7S0I1"/>
<name>A0AAV7S0I1_PLEWA</name>
<organism evidence="1 2">
    <name type="scientific">Pleurodeles waltl</name>
    <name type="common">Iberian ribbed newt</name>
    <dbReference type="NCBI Taxonomy" id="8319"/>
    <lineage>
        <taxon>Eukaryota</taxon>
        <taxon>Metazoa</taxon>
        <taxon>Chordata</taxon>
        <taxon>Craniata</taxon>
        <taxon>Vertebrata</taxon>
        <taxon>Euteleostomi</taxon>
        <taxon>Amphibia</taxon>
        <taxon>Batrachia</taxon>
        <taxon>Caudata</taxon>
        <taxon>Salamandroidea</taxon>
        <taxon>Salamandridae</taxon>
        <taxon>Pleurodelinae</taxon>
        <taxon>Pleurodeles</taxon>
    </lineage>
</organism>
<sequence>MLHSTEVVLQSRSKSAKAPGGSVLLREPLGACRIGRIVWMHVMRRTRLGRYWLCPAGRILVILDKARLVHCSQAAETELRIKGARCIGAPAVERPGEWLGFNKEELVPKNVRTTGEKMEKADATMCGGCPTGGAPQKCVAKQDWCSGALAGRGSITGLGKLSGKNGGVTSNDMVNMEQTTRRQRDGPQAVITHFFTSGGQANGSAAYLKT</sequence>
<protein>
    <submittedName>
        <fullName evidence="1">Uncharacterized protein</fullName>
    </submittedName>
</protein>
<accession>A0AAV7S0I1</accession>
<evidence type="ECO:0000313" key="1">
    <source>
        <dbReference type="EMBL" id="KAJ1157502.1"/>
    </source>
</evidence>
<gene>
    <name evidence="1" type="ORF">NDU88_010213</name>
</gene>